<dbReference type="RefSeq" id="WP_205044778.1">
    <property type="nucleotide sequence ID" value="NZ_CAJVAX010000020.1"/>
</dbReference>
<dbReference type="AlphaFoldDB" id="A0A9W4H6N6"/>
<reference evidence="3" key="1">
    <citation type="submission" date="2021-06" db="EMBL/GenBank/DDBJ databases">
        <authorList>
            <person name="Arsene-Ploetze F."/>
        </authorList>
    </citation>
    <scope>NUCLEOTIDE SEQUENCE</scope>
    <source>
        <strain evidence="3">SBRY1</strain>
    </source>
</reference>
<dbReference type="Pfam" id="PF01740">
    <property type="entry name" value="STAS"/>
    <property type="match status" value="1"/>
</dbReference>
<evidence type="ECO:0000256" key="1">
    <source>
        <dbReference type="SAM" id="MobiDB-lite"/>
    </source>
</evidence>
<name>A0A9W4H6N6_9ACTN</name>
<evidence type="ECO:0000313" key="4">
    <source>
        <dbReference type="Proteomes" id="UP001153328"/>
    </source>
</evidence>
<dbReference type="PROSITE" id="PS50801">
    <property type="entry name" value="STAS"/>
    <property type="match status" value="1"/>
</dbReference>
<dbReference type="InterPro" id="IPR036513">
    <property type="entry name" value="STAS_dom_sf"/>
</dbReference>
<keyword evidence="4" id="KW-1185">Reference proteome</keyword>
<dbReference type="InterPro" id="IPR002645">
    <property type="entry name" value="STAS_dom"/>
</dbReference>
<organism evidence="3 4">
    <name type="scientific">Actinacidiphila bryophytorum</name>
    <dbReference type="NCBI Taxonomy" id="1436133"/>
    <lineage>
        <taxon>Bacteria</taxon>
        <taxon>Bacillati</taxon>
        <taxon>Actinomycetota</taxon>
        <taxon>Actinomycetes</taxon>
        <taxon>Kitasatosporales</taxon>
        <taxon>Streptomycetaceae</taxon>
        <taxon>Actinacidiphila</taxon>
    </lineage>
</organism>
<dbReference type="Gene3D" id="3.30.750.24">
    <property type="entry name" value="STAS domain"/>
    <property type="match status" value="1"/>
</dbReference>
<dbReference type="Proteomes" id="UP001153328">
    <property type="component" value="Unassembled WGS sequence"/>
</dbReference>
<proteinExistence type="predicted"/>
<evidence type="ECO:0000313" key="3">
    <source>
        <dbReference type="EMBL" id="CAG7654490.1"/>
    </source>
</evidence>
<feature type="domain" description="STAS" evidence="2">
    <location>
        <begin position="22"/>
        <end position="107"/>
    </location>
</feature>
<accession>A0A9W4H6N6</accession>
<dbReference type="SUPFAM" id="SSF52091">
    <property type="entry name" value="SpoIIaa-like"/>
    <property type="match status" value="1"/>
</dbReference>
<evidence type="ECO:0000259" key="2">
    <source>
        <dbReference type="PROSITE" id="PS50801"/>
    </source>
</evidence>
<dbReference type="EMBL" id="CAJVAX010000020">
    <property type="protein sequence ID" value="CAG7654490.1"/>
    <property type="molecule type" value="Genomic_DNA"/>
</dbReference>
<sequence>MTTSPSPYLRLTTVDAATTVRIEVNGDLDYDSAPHLLAVVTGKLAERPDLKDLHLHCAGLGAIDSIGLSALLMIHRHTSTAGVRLHLEHRTARLERLLAITGTLDHLTTVTTGDANAPADTAQAKPRTNATPARLTGPDSTA</sequence>
<comment type="caution">
    <text evidence="3">The sequence shown here is derived from an EMBL/GenBank/DDBJ whole genome shotgun (WGS) entry which is preliminary data.</text>
</comment>
<feature type="region of interest" description="Disordered" evidence="1">
    <location>
        <begin position="111"/>
        <end position="142"/>
    </location>
</feature>
<dbReference type="CDD" id="cd07043">
    <property type="entry name" value="STAS_anti-anti-sigma_factors"/>
    <property type="match status" value="1"/>
</dbReference>
<gene>
    <name evidence="3" type="ORF">SBRY_60491</name>
</gene>
<protein>
    <submittedName>
        <fullName evidence="3">STAS domain-containing protein</fullName>
    </submittedName>
</protein>